<keyword evidence="4 6" id="KW-0472">Membrane</keyword>
<reference evidence="8 9" key="1">
    <citation type="submission" date="2020-02" db="EMBL/GenBank/DDBJ databases">
        <title>Complete genome sequence of Flavobacteriaceae bacterium.</title>
        <authorList>
            <person name="Kim S.-J."/>
            <person name="Kim Y.-S."/>
            <person name="Kim K.-H."/>
        </authorList>
    </citation>
    <scope>NUCLEOTIDE SEQUENCE [LARGE SCALE GENOMIC DNA]</scope>
    <source>
        <strain evidence="8 9">RR4-40</strain>
    </source>
</reference>
<protein>
    <submittedName>
        <fullName evidence="8">Mechanosensitive ion channel</fullName>
    </submittedName>
</protein>
<evidence type="ECO:0000313" key="9">
    <source>
        <dbReference type="Proteomes" id="UP000505306"/>
    </source>
</evidence>
<sequence length="196" mass="22397">MNSDFFYIHGIQSICVIAILIILRWVLVVVTKRAARKFERVEHRTGLIVKHINYATLFLLSLSLVLIWGVDFKNFGSVILSVFAVIGVGFFAQWSILSNITSGIIMFFIFPYKIGDFVKIHDKEHQYEGIIDDIKTFHIILKTDKGETITYPNSLILQKGVSVLKPDEINLADSLFHPEATEDEKEDKNVKEQPID</sequence>
<dbReference type="SUPFAM" id="SSF50182">
    <property type="entry name" value="Sm-like ribonucleoproteins"/>
    <property type="match status" value="1"/>
</dbReference>
<dbReference type="InterPro" id="IPR023408">
    <property type="entry name" value="MscS_beta-dom_sf"/>
</dbReference>
<comment type="subcellular location">
    <subcellularLocation>
        <location evidence="1">Membrane</location>
    </subcellularLocation>
</comment>
<dbReference type="InterPro" id="IPR045275">
    <property type="entry name" value="MscS_archaea/bacteria_type"/>
</dbReference>
<dbReference type="Gene3D" id="2.30.30.60">
    <property type="match status" value="1"/>
</dbReference>
<dbReference type="GO" id="GO:0008381">
    <property type="term" value="F:mechanosensitive monoatomic ion channel activity"/>
    <property type="evidence" value="ECO:0007669"/>
    <property type="project" value="InterPro"/>
</dbReference>
<dbReference type="Proteomes" id="UP000505306">
    <property type="component" value="Chromosome"/>
</dbReference>
<keyword evidence="3 6" id="KW-1133">Transmembrane helix</keyword>
<evidence type="ECO:0000256" key="6">
    <source>
        <dbReference type="SAM" id="Phobius"/>
    </source>
</evidence>
<keyword evidence="2 6" id="KW-0812">Transmembrane</keyword>
<evidence type="ECO:0000256" key="2">
    <source>
        <dbReference type="ARBA" id="ARBA00022692"/>
    </source>
</evidence>
<feature type="domain" description="Mechanosensitive ion channel MscS" evidence="7">
    <location>
        <begin position="96"/>
        <end position="159"/>
    </location>
</feature>
<dbReference type="PANTHER" id="PTHR30221">
    <property type="entry name" value="SMALL-CONDUCTANCE MECHANOSENSITIVE CHANNEL"/>
    <property type="match status" value="1"/>
</dbReference>
<feature type="transmembrane region" description="Helical" evidence="6">
    <location>
        <begin position="51"/>
        <end position="70"/>
    </location>
</feature>
<proteinExistence type="predicted"/>
<feature type="transmembrane region" description="Helical" evidence="6">
    <location>
        <begin position="6"/>
        <end position="30"/>
    </location>
</feature>
<dbReference type="AlphaFoldDB" id="A0A6G6GK62"/>
<accession>A0A6G6GK62</accession>
<dbReference type="RefSeq" id="WP_164678996.1">
    <property type="nucleotide sequence ID" value="NZ_CP049057.1"/>
</dbReference>
<dbReference type="EMBL" id="CP049057">
    <property type="protein sequence ID" value="QIE58965.1"/>
    <property type="molecule type" value="Genomic_DNA"/>
</dbReference>
<organism evidence="8 9">
    <name type="scientific">Rasiella rasia</name>
    <dbReference type="NCBI Taxonomy" id="2744027"/>
    <lineage>
        <taxon>Bacteria</taxon>
        <taxon>Pseudomonadati</taxon>
        <taxon>Bacteroidota</taxon>
        <taxon>Flavobacteriia</taxon>
        <taxon>Flavobacteriales</taxon>
        <taxon>Flavobacteriaceae</taxon>
        <taxon>Rasiella</taxon>
    </lineage>
</organism>
<evidence type="ECO:0000256" key="1">
    <source>
        <dbReference type="ARBA" id="ARBA00004370"/>
    </source>
</evidence>
<evidence type="ECO:0000256" key="5">
    <source>
        <dbReference type="SAM" id="MobiDB-lite"/>
    </source>
</evidence>
<feature type="compositionally biased region" description="Basic and acidic residues" evidence="5">
    <location>
        <begin position="186"/>
        <end position="196"/>
    </location>
</feature>
<dbReference type="InterPro" id="IPR010920">
    <property type="entry name" value="LSM_dom_sf"/>
</dbReference>
<dbReference type="GO" id="GO:0016020">
    <property type="term" value="C:membrane"/>
    <property type="evidence" value="ECO:0007669"/>
    <property type="project" value="UniProtKB-SubCell"/>
</dbReference>
<feature type="transmembrane region" description="Helical" evidence="6">
    <location>
        <begin position="82"/>
        <end position="110"/>
    </location>
</feature>
<keyword evidence="9" id="KW-1185">Reference proteome</keyword>
<evidence type="ECO:0000259" key="7">
    <source>
        <dbReference type="Pfam" id="PF00924"/>
    </source>
</evidence>
<evidence type="ECO:0000313" key="8">
    <source>
        <dbReference type="EMBL" id="QIE58965.1"/>
    </source>
</evidence>
<name>A0A6G6GK62_9FLAO</name>
<dbReference type="Pfam" id="PF00924">
    <property type="entry name" value="MS_channel_2nd"/>
    <property type="match status" value="1"/>
</dbReference>
<dbReference type="PANTHER" id="PTHR30221:SF8">
    <property type="entry name" value="SMALL-CONDUCTANCE MECHANOSENSITIVE CHANNEL"/>
    <property type="match status" value="1"/>
</dbReference>
<dbReference type="KEGG" id="mgel:G5B37_05130"/>
<gene>
    <name evidence="8" type="ORF">G5B37_05130</name>
</gene>
<evidence type="ECO:0000256" key="3">
    <source>
        <dbReference type="ARBA" id="ARBA00022989"/>
    </source>
</evidence>
<feature type="region of interest" description="Disordered" evidence="5">
    <location>
        <begin position="177"/>
        <end position="196"/>
    </location>
</feature>
<dbReference type="InterPro" id="IPR006685">
    <property type="entry name" value="MscS_channel_2nd"/>
</dbReference>
<evidence type="ECO:0000256" key="4">
    <source>
        <dbReference type="ARBA" id="ARBA00023136"/>
    </source>
</evidence>